<feature type="compositionally biased region" description="Basic residues" evidence="6">
    <location>
        <begin position="272"/>
        <end position="287"/>
    </location>
</feature>
<evidence type="ECO:0000256" key="6">
    <source>
        <dbReference type="SAM" id="MobiDB-lite"/>
    </source>
</evidence>
<comment type="similarity">
    <text evidence="2">Belongs to the oxygen-dependent FAD-linked oxidoreductase family.</text>
</comment>
<dbReference type="GO" id="GO:0071949">
    <property type="term" value="F:FAD binding"/>
    <property type="evidence" value="ECO:0007669"/>
    <property type="project" value="InterPro"/>
</dbReference>
<dbReference type="InterPro" id="IPR050416">
    <property type="entry name" value="FAD-linked_Oxidoreductase"/>
</dbReference>
<evidence type="ECO:0000313" key="9">
    <source>
        <dbReference type="Proteomes" id="UP000636793"/>
    </source>
</evidence>
<dbReference type="InterPro" id="IPR036318">
    <property type="entry name" value="FAD-bd_PCMH-like_sf"/>
</dbReference>
<evidence type="ECO:0000256" key="4">
    <source>
        <dbReference type="ARBA" id="ARBA00022827"/>
    </source>
</evidence>
<dbReference type="Proteomes" id="UP000636793">
    <property type="component" value="Unassembled WGS sequence"/>
</dbReference>
<keyword evidence="9" id="KW-1185">Reference proteome</keyword>
<organism evidence="8 9">
    <name type="scientific">Flexivirga endophytica</name>
    <dbReference type="NCBI Taxonomy" id="1849103"/>
    <lineage>
        <taxon>Bacteria</taxon>
        <taxon>Bacillati</taxon>
        <taxon>Actinomycetota</taxon>
        <taxon>Actinomycetes</taxon>
        <taxon>Micrococcales</taxon>
        <taxon>Dermacoccaceae</taxon>
        <taxon>Flexivirga</taxon>
    </lineage>
</organism>
<dbReference type="RefSeq" id="WP_188837678.1">
    <property type="nucleotide sequence ID" value="NZ_BMHI01000004.1"/>
</dbReference>
<name>A0A916WWJ1_9MICO</name>
<dbReference type="PANTHER" id="PTHR42973">
    <property type="entry name" value="BINDING OXIDOREDUCTASE, PUTATIVE (AFU_ORTHOLOGUE AFUA_1G17690)-RELATED"/>
    <property type="match status" value="1"/>
</dbReference>
<dbReference type="PANTHER" id="PTHR42973:SF39">
    <property type="entry name" value="FAD-BINDING PCMH-TYPE DOMAIN-CONTAINING PROTEIN"/>
    <property type="match status" value="1"/>
</dbReference>
<dbReference type="InterPro" id="IPR016169">
    <property type="entry name" value="FAD-bd_PCMH_sub2"/>
</dbReference>
<dbReference type="Gene3D" id="3.30.465.10">
    <property type="match status" value="1"/>
</dbReference>
<dbReference type="SUPFAM" id="SSF56176">
    <property type="entry name" value="FAD-binding/transporter-associated domain-like"/>
    <property type="match status" value="1"/>
</dbReference>
<evidence type="ECO:0000256" key="1">
    <source>
        <dbReference type="ARBA" id="ARBA00001974"/>
    </source>
</evidence>
<feature type="region of interest" description="Disordered" evidence="6">
    <location>
        <begin position="236"/>
        <end position="294"/>
    </location>
</feature>
<dbReference type="AlphaFoldDB" id="A0A916WWJ1"/>
<dbReference type="PROSITE" id="PS00862">
    <property type="entry name" value="OX2_COVAL_FAD"/>
    <property type="match status" value="1"/>
</dbReference>
<evidence type="ECO:0000256" key="5">
    <source>
        <dbReference type="ARBA" id="ARBA00023002"/>
    </source>
</evidence>
<keyword evidence="3" id="KW-0285">Flavoprotein</keyword>
<evidence type="ECO:0000313" key="8">
    <source>
        <dbReference type="EMBL" id="GGB36040.1"/>
    </source>
</evidence>
<protein>
    <recommendedName>
        <fullName evidence="7">FAD-binding PCMH-type domain-containing protein</fullName>
    </recommendedName>
</protein>
<dbReference type="InterPro" id="IPR016166">
    <property type="entry name" value="FAD-bd_PCMH"/>
</dbReference>
<dbReference type="Pfam" id="PF01565">
    <property type="entry name" value="FAD_binding_4"/>
    <property type="match status" value="1"/>
</dbReference>
<evidence type="ECO:0000256" key="2">
    <source>
        <dbReference type="ARBA" id="ARBA00005466"/>
    </source>
</evidence>
<evidence type="ECO:0000256" key="3">
    <source>
        <dbReference type="ARBA" id="ARBA00022630"/>
    </source>
</evidence>
<gene>
    <name evidence="8" type="ORF">GCM10011492_28440</name>
</gene>
<sequence length="294" mass="30867">MTALAGCAARAAAAPAGRARSVPTVAAKPTTQDWIAFARTVQGPVDLPGTAQYDRAKLVFDTRFDANRPVAVMVVQRTADIARAMRFAQRFDLQIAPRGGGHSYVGASAANGTLVLDLRPLHSVTYDPASRTVLVGSGASLYDVKAHLAAHGRAIPTGTCPTVGTAGLTLGGGLGVESRAHGLTADRLTEAHLVLPDGSSVTATATQHSDIFWALRGGGGGNIGIVDRAALRHARSRRPGHLHPHLPQQRCSPGDDRLGSMDPGDRPLPLGRRARRRHGQRWAARQHRGGDDSG</sequence>
<comment type="caution">
    <text evidence="8">The sequence shown here is derived from an EMBL/GenBank/DDBJ whole genome shotgun (WGS) entry which is preliminary data.</text>
</comment>
<feature type="domain" description="FAD-binding PCMH-type" evidence="7">
    <location>
        <begin position="64"/>
        <end position="236"/>
    </location>
</feature>
<reference evidence="8" key="1">
    <citation type="journal article" date="2014" name="Int. J. Syst. Evol. Microbiol.">
        <title>Complete genome sequence of Corynebacterium casei LMG S-19264T (=DSM 44701T), isolated from a smear-ripened cheese.</title>
        <authorList>
            <consortium name="US DOE Joint Genome Institute (JGI-PGF)"/>
            <person name="Walter F."/>
            <person name="Albersmeier A."/>
            <person name="Kalinowski J."/>
            <person name="Ruckert C."/>
        </authorList>
    </citation>
    <scope>NUCLEOTIDE SEQUENCE</scope>
    <source>
        <strain evidence="8">CGMCC 1.15085</strain>
    </source>
</reference>
<evidence type="ECO:0000259" key="7">
    <source>
        <dbReference type="PROSITE" id="PS51387"/>
    </source>
</evidence>
<keyword evidence="5" id="KW-0560">Oxidoreductase</keyword>
<feature type="compositionally biased region" description="Basic and acidic residues" evidence="6">
    <location>
        <begin position="253"/>
        <end position="265"/>
    </location>
</feature>
<accession>A0A916WWJ1</accession>
<dbReference type="PROSITE" id="PS51387">
    <property type="entry name" value="FAD_PCMH"/>
    <property type="match status" value="1"/>
</dbReference>
<dbReference type="EMBL" id="BMHI01000004">
    <property type="protein sequence ID" value="GGB36040.1"/>
    <property type="molecule type" value="Genomic_DNA"/>
</dbReference>
<dbReference type="InterPro" id="IPR006094">
    <property type="entry name" value="Oxid_FAD_bind_N"/>
</dbReference>
<keyword evidence="4" id="KW-0274">FAD</keyword>
<reference evidence="8" key="2">
    <citation type="submission" date="2020-09" db="EMBL/GenBank/DDBJ databases">
        <authorList>
            <person name="Sun Q."/>
            <person name="Zhou Y."/>
        </authorList>
    </citation>
    <scope>NUCLEOTIDE SEQUENCE</scope>
    <source>
        <strain evidence="8">CGMCC 1.15085</strain>
    </source>
</reference>
<proteinExistence type="inferred from homology"/>
<dbReference type="GO" id="GO:0016491">
    <property type="term" value="F:oxidoreductase activity"/>
    <property type="evidence" value="ECO:0007669"/>
    <property type="project" value="UniProtKB-KW"/>
</dbReference>
<dbReference type="InterPro" id="IPR006093">
    <property type="entry name" value="Oxy_OxRdtase_FAD_BS"/>
</dbReference>
<comment type="cofactor">
    <cofactor evidence="1">
        <name>FAD</name>
        <dbReference type="ChEBI" id="CHEBI:57692"/>
    </cofactor>
</comment>